<organism evidence="2 3">
    <name type="scientific">Pseudomassariella vexata</name>
    <dbReference type="NCBI Taxonomy" id="1141098"/>
    <lineage>
        <taxon>Eukaryota</taxon>
        <taxon>Fungi</taxon>
        <taxon>Dikarya</taxon>
        <taxon>Ascomycota</taxon>
        <taxon>Pezizomycotina</taxon>
        <taxon>Sordariomycetes</taxon>
        <taxon>Xylariomycetidae</taxon>
        <taxon>Amphisphaeriales</taxon>
        <taxon>Pseudomassariaceae</taxon>
        <taxon>Pseudomassariella</taxon>
    </lineage>
</organism>
<dbReference type="InParanoid" id="A0A1Y2EHM9"/>
<dbReference type="AlphaFoldDB" id="A0A1Y2EHM9"/>
<protein>
    <submittedName>
        <fullName evidence="2">Uncharacterized protein</fullName>
    </submittedName>
</protein>
<comment type="caution">
    <text evidence="2">The sequence shown here is derived from an EMBL/GenBank/DDBJ whole genome shotgun (WGS) entry which is preliminary data.</text>
</comment>
<dbReference type="Proteomes" id="UP000193689">
    <property type="component" value="Unassembled WGS sequence"/>
</dbReference>
<keyword evidence="3" id="KW-1185">Reference proteome</keyword>
<sequence>MDLKFVCVSVVPLCSPASGIPGTANMLSSFSGSIPPYVTAGLIMFGFEFVLVGSDLSIPSSRSACPSRKPSSQNTTGIDDGPGSAMSTSRADVESKPNNPKCGPVINRQENFVKMKLWDEHEERQFRKRRRQECSICFWFRSELLKPIDDKRDGISQDQMRCYTGG</sequence>
<dbReference type="EMBL" id="MCFJ01000002">
    <property type="protein sequence ID" value="ORY70285.1"/>
    <property type="molecule type" value="Genomic_DNA"/>
</dbReference>
<dbReference type="GeneID" id="63769529"/>
<name>A0A1Y2EHM9_9PEZI</name>
<accession>A0A1Y2EHM9</accession>
<feature type="compositionally biased region" description="Polar residues" evidence="1">
    <location>
        <begin position="62"/>
        <end position="77"/>
    </location>
</feature>
<dbReference type="RefSeq" id="XP_040720235.1">
    <property type="nucleotide sequence ID" value="XM_040853317.1"/>
</dbReference>
<gene>
    <name evidence="2" type="ORF">BCR38DRAFT_103735</name>
</gene>
<evidence type="ECO:0000256" key="1">
    <source>
        <dbReference type="SAM" id="MobiDB-lite"/>
    </source>
</evidence>
<feature type="region of interest" description="Disordered" evidence="1">
    <location>
        <begin position="62"/>
        <end position="105"/>
    </location>
</feature>
<evidence type="ECO:0000313" key="2">
    <source>
        <dbReference type="EMBL" id="ORY70285.1"/>
    </source>
</evidence>
<evidence type="ECO:0000313" key="3">
    <source>
        <dbReference type="Proteomes" id="UP000193689"/>
    </source>
</evidence>
<reference evidence="2 3" key="1">
    <citation type="submission" date="2016-07" db="EMBL/GenBank/DDBJ databases">
        <title>Pervasive Adenine N6-methylation of Active Genes in Fungi.</title>
        <authorList>
            <consortium name="DOE Joint Genome Institute"/>
            <person name="Mondo S.J."/>
            <person name="Dannebaum R.O."/>
            <person name="Kuo R.C."/>
            <person name="Labutti K."/>
            <person name="Haridas S."/>
            <person name="Kuo A."/>
            <person name="Salamov A."/>
            <person name="Ahrendt S.R."/>
            <person name="Lipzen A."/>
            <person name="Sullivan W."/>
            <person name="Andreopoulos W.B."/>
            <person name="Clum A."/>
            <person name="Lindquist E."/>
            <person name="Daum C."/>
            <person name="Ramamoorthy G.K."/>
            <person name="Gryganskyi A."/>
            <person name="Culley D."/>
            <person name="Magnuson J.K."/>
            <person name="James T.Y."/>
            <person name="O'Malley M.A."/>
            <person name="Stajich J.E."/>
            <person name="Spatafora J.W."/>
            <person name="Visel A."/>
            <person name="Grigoriev I.V."/>
        </authorList>
    </citation>
    <scope>NUCLEOTIDE SEQUENCE [LARGE SCALE GENOMIC DNA]</scope>
    <source>
        <strain evidence="2 3">CBS 129021</strain>
    </source>
</reference>
<proteinExistence type="predicted"/>